<accession>A0A1Y1RS02</accession>
<dbReference type="Proteomes" id="UP000192359">
    <property type="component" value="Unassembled WGS sequence"/>
</dbReference>
<sequence>MTESHRETADAAYPAAGAVGSQVFWARVRIDVGKNPQPWRAQLPAFYRGEIDTAPVEPGNTKTPASYEMQVREQLETIIEALRNQQNVPSHEYTDEELRSVDELAQDSAKFDSLIEQIMGTETTEEHHLLQTTGANESDPASNGTEGDGPGHWELNPDVLAYLQALPEVTAVETAQGRAQVYFLCENVPEAPLPRTVLAHSDGRLKAGRPLEVVYRELCEAFPGLEGQTGGLEIDYLHLANFSLGTDAVGLDPQGISAALVEASMADLAAHMKPTVFSGTVQAAPADRGWSLVTADSRTLAALLQALNVPAIIAEHTFFAQNLAFVLPADSTEPVKGSVADWASKVMGTPDTPLMGTVLTFSWSPVKKILSDSSQPNTDVGNLVWDMPGRLPDPYQELAARENLEQLTWFYGLDERTANRLANYVLDCGSTDGLESTLHALELPDELLKVLTGAVTLDEFVGYREFAPDMTGLGRLKQAVTAYPNGTDPVSSVSRELLQRPWLVKADAAAQLGASGALALWGARRASQGRSGRAALVAAATLGALGATELVIARAHEKLSDQQQMPVQNLTARPLSLTEELRAQHAVSARRAEEPTVPKFLRNAKKLGTQAGEQTRVKLGRFFGLAE</sequence>
<proteinExistence type="predicted"/>
<dbReference type="RefSeq" id="WP_083091245.1">
    <property type="nucleotide sequence ID" value="NZ_LXWF01000011.1"/>
</dbReference>
<feature type="compositionally biased region" description="Polar residues" evidence="1">
    <location>
        <begin position="134"/>
        <end position="145"/>
    </location>
</feature>
<feature type="region of interest" description="Disordered" evidence="1">
    <location>
        <begin position="129"/>
        <end position="151"/>
    </location>
</feature>
<protein>
    <submittedName>
        <fullName evidence="2">Uncharacterized protein</fullName>
    </submittedName>
</protein>
<comment type="caution">
    <text evidence="2">The sequence shown here is derived from an EMBL/GenBank/DDBJ whole genome shotgun (WGS) entry which is preliminary data.</text>
</comment>
<reference evidence="2 3" key="1">
    <citation type="submission" date="2016-05" db="EMBL/GenBank/DDBJ databases">
        <title>Draft genome sequence of a porcine commensal Rothia nasimurium.</title>
        <authorList>
            <person name="Gaiser R.A."/>
            <person name="Van Baarlen P."/>
            <person name="Wells J.M."/>
        </authorList>
    </citation>
    <scope>NUCLEOTIDE SEQUENCE [LARGE SCALE GENOMIC DNA]</scope>
    <source>
        <strain evidence="2 3">PT-32</strain>
    </source>
</reference>
<evidence type="ECO:0000313" key="2">
    <source>
        <dbReference type="EMBL" id="ORC22182.1"/>
    </source>
</evidence>
<name>A0A1Y1RS02_9MICC</name>
<dbReference type="EMBL" id="LXWF01000011">
    <property type="protein sequence ID" value="ORC22182.1"/>
    <property type="molecule type" value="Genomic_DNA"/>
</dbReference>
<evidence type="ECO:0000256" key="1">
    <source>
        <dbReference type="SAM" id="MobiDB-lite"/>
    </source>
</evidence>
<dbReference type="OrthoDB" id="7186647at2"/>
<dbReference type="AlphaFoldDB" id="A0A1Y1RS02"/>
<gene>
    <name evidence="2" type="ORF">A7979_01465</name>
</gene>
<keyword evidence="3" id="KW-1185">Reference proteome</keyword>
<evidence type="ECO:0000313" key="3">
    <source>
        <dbReference type="Proteomes" id="UP000192359"/>
    </source>
</evidence>
<organism evidence="2 3">
    <name type="scientific">Rothia nasimurium</name>
    <dbReference type="NCBI Taxonomy" id="85336"/>
    <lineage>
        <taxon>Bacteria</taxon>
        <taxon>Bacillati</taxon>
        <taxon>Actinomycetota</taxon>
        <taxon>Actinomycetes</taxon>
        <taxon>Micrococcales</taxon>
        <taxon>Micrococcaceae</taxon>
        <taxon>Rothia</taxon>
    </lineage>
</organism>